<dbReference type="InterPro" id="IPR051721">
    <property type="entry name" value="Biopterin_syn/organic_redct"/>
</dbReference>
<dbReference type="EC" id="1.1.1.320" evidence="6"/>
<comment type="caution">
    <text evidence="6">The sequence shown here is derived from an EMBL/GenBank/DDBJ whole genome shotgun (WGS) entry which is preliminary data.</text>
</comment>
<dbReference type="EMBL" id="MZGW01000001">
    <property type="protein sequence ID" value="OPJ57237.1"/>
    <property type="molecule type" value="Genomic_DNA"/>
</dbReference>
<evidence type="ECO:0000256" key="5">
    <source>
        <dbReference type="ARBA" id="ARBA00023002"/>
    </source>
</evidence>
<accession>A0A1V4ICK3</accession>
<organism evidence="6 7">
    <name type="scientific">Alkalithermobacter paradoxus</name>
    <dbReference type="NCBI Taxonomy" id="29349"/>
    <lineage>
        <taxon>Bacteria</taxon>
        <taxon>Bacillati</taxon>
        <taxon>Bacillota</taxon>
        <taxon>Clostridia</taxon>
        <taxon>Peptostreptococcales</taxon>
        <taxon>Tepidibacteraceae</taxon>
        <taxon>Alkalithermobacter</taxon>
    </lineage>
</organism>
<dbReference type="AlphaFoldDB" id="A0A1V4ICK3"/>
<dbReference type="InterPro" id="IPR036291">
    <property type="entry name" value="NAD(P)-bd_dom_sf"/>
</dbReference>
<keyword evidence="7" id="KW-1185">Reference proteome</keyword>
<dbReference type="Proteomes" id="UP000190140">
    <property type="component" value="Unassembled WGS sequence"/>
</dbReference>
<reference evidence="6 7" key="1">
    <citation type="submission" date="2017-03" db="EMBL/GenBank/DDBJ databases">
        <title>Genome sequence of Clostridium thermoalcaliphilum DSM 7309.</title>
        <authorList>
            <person name="Poehlein A."/>
            <person name="Daniel R."/>
        </authorList>
    </citation>
    <scope>NUCLEOTIDE SEQUENCE [LARGE SCALE GENOMIC DNA]</scope>
    <source>
        <strain evidence="6 7">DSM 7309</strain>
    </source>
</reference>
<evidence type="ECO:0000313" key="7">
    <source>
        <dbReference type="Proteomes" id="UP000190140"/>
    </source>
</evidence>
<dbReference type="PROSITE" id="PS00061">
    <property type="entry name" value="ADH_SHORT"/>
    <property type="match status" value="1"/>
</dbReference>
<dbReference type="PANTHER" id="PTHR44085">
    <property type="entry name" value="SEPIAPTERIN REDUCTASE"/>
    <property type="match status" value="1"/>
</dbReference>
<evidence type="ECO:0000256" key="1">
    <source>
        <dbReference type="ARBA" id="ARBA00004496"/>
    </source>
</evidence>
<keyword evidence="4" id="KW-0521">NADP</keyword>
<comment type="subcellular location">
    <subcellularLocation>
        <location evidence="1">Cytoplasm</location>
    </subcellularLocation>
</comment>
<dbReference type="Pfam" id="PF00106">
    <property type="entry name" value="adh_short"/>
    <property type="match status" value="1"/>
</dbReference>
<name>A0A1V4ICK3_9FIRM</name>
<evidence type="ECO:0000256" key="3">
    <source>
        <dbReference type="ARBA" id="ARBA00022490"/>
    </source>
</evidence>
<dbReference type="InterPro" id="IPR020904">
    <property type="entry name" value="Sc_DH/Rdtase_CS"/>
</dbReference>
<comment type="similarity">
    <text evidence="2">Belongs to the short-chain dehydrogenases/reductases (SDR) family.</text>
</comment>
<dbReference type="PANTHER" id="PTHR44085:SF2">
    <property type="entry name" value="SEPIAPTERIN REDUCTASE"/>
    <property type="match status" value="1"/>
</dbReference>
<keyword evidence="5 6" id="KW-0560">Oxidoreductase</keyword>
<dbReference type="PRINTS" id="PR00081">
    <property type="entry name" value="GDHRDH"/>
</dbReference>
<gene>
    <name evidence="6" type="primary">yueD</name>
    <name evidence="6" type="ORF">CLOTH_05200</name>
</gene>
<dbReference type="InterPro" id="IPR002347">
    <property type="entry name" value="SDR_fam"/>
</dbReference>
<keyword evidence="3" id="KW-0963">Cytoplasm</keyword>
<sequence length="251" mass="28311">MNYIIVTGTSRGIGEAIIRELIQKDNHLFCISRKKNMSLISEANSKGVNLDYFEYDLNNLCDIDKLMNGIFEKVDMIRARGIYLINNAGIISPIKIIDKCDKYDIIKNINVNLTAPMLMVSNFIRLAKDIDAEKRIINISSGAASNPIEGWSCYCSSKSGLDMFTQCVGQEEMNKEYPTKIISFAPGIVDTNMQKEIRSSSEEDFPNLETFIDFKDKGKLKAAKDVAKVIKKVLFDKEFEQGKAVDISDYI</sequence>
<dbReference type="STRING" id="29349.CLOTH_05200"/>
<evidence type="ECO:0000313" key="6">
    <source>
        <dbReference type="EMBL" id="OPJ57237.1"/>
    </source>
</evidence>
<proteinExistence type="inferred from homology"/>
<evidence type="ECO:0000256" key="2">
    <source>
        <dbReference type="ARBA" id="ARBA00006484"/>
    </source>
</evidence>
<dbReference type="NCBIfam" id="NF005381">
    <property type="entry name" value="PRK06924.1"/>
    <property type="match status" value="1"/>
</dbReference>
<dbReference type="GO" id="GO:0004757">
    <property type="term" value="F:sepiapterin reductase (NADP+) activity"/>
    <property type="evidence" value="ECO:0007669"/>
    <property type="project" value="TreeGrafter"/>
</dbReference>
<dbReference type="GO" id="GO:0005737">
    <property type="term" value="C:cytoplasm"/>
    <property type="evidence" value="ECO:0007669"/>
    <property type="project" value="UniProtKB-SubCell"/>
</dbReference>
<dbReference type="Gene3D" id="3.40.50.720">
    <property type="entry name" value="NAD(P)-binding Rossmann-like Domain"/>
    <property type="match status" value="1"/>
</dbReference>
<dbReference type="GO" id="GO:0006729">
    <property type="term" value="P:tetrahydrobiopterin biosynthetic process"/>
    <property type="evidence" value="ECO:0007669"/>
    <property type="project" value="TreeGrafter"/>
</dbReference>
<dbReference type="RefSeq" id="WP_079410918.1">
    <property type="nucleotide sequence ID" value="NZ_MZGW01000001.1"/>
</dbReference>
<protein>
    <submittedName>
        <fullName evidence="6">Benzil reductase ((S)-benzoin forming)</fullName>
        <ecNumber evidence="6">1.1.1.320</ecNumber>
    </submittedName>
</protein>
<dbReference type="OrthoDB" id="9803333at2"/>
<evidence type="ECO:0000256" key="4">
    <source>
        <dbReference type="ARBA" id="ARBA00022857"/>
    </source>
</evidence>
<dbReference type="SUPFAM" id="SSF51735">
    <property type="entry name" value="NAD(P)-binding Rossmann-fold domains"/>
    <property type="match status" value="1"/>
</dbReference>